<protein>
    <submittedName>
        <fullName evidence="2">Uncharacterized protein</fullName>
    </submittedName>
</protein>
<dbReference type="Proteomes" id="UP000179807">
    <property type="component" value="Unassembled WGS sequence"/>
</dbReference>
<dbReference type="GeneID" id="94842163"/>
<keyword evidence="3" id="KW-1185">Reference proteome</keyword>
<dbReference type="AlphaFoldDB" id="A0A1J4JYE2"/>
<feature type="transmembrane region" description="Helical" evidence="1">
    <location>
        <begin position="81"/>
        <end position="100"/>
    </location>
</feature>
<feature type="transmembrane region" description="Helical" evidence="1">
    <location>
        <begin position="40"/>
        <end position="61"/>
    </location>
</feature>
<reference evidence="2" key="1">
    <citation type="submission" date="2016-10" db="EMBL/GenBank/DDBJ databases">
        <authorList>
            <person name="Benchimol M."/>
            <person name="Almeida L.G."/>
            <person name="Vasconcelos A.T."/>
            <person name="Perreira-Neves A."/>
            <person name="Rosa I.A."/>
            <person name="Tasca T."/>
            <person name="Bogo M.R."/>
            <person name="de Souza W."/>
        </authorList>
    </citation>
    <scope>NUCLEOTIDE SEQUENCE [LARGE SCALE GENOMIC DNA]</scope>
    <source>
        <strain evidence="2">K</strain>
    </source>
</reference>
<proteinExistence type="predicted"/>
<name>A0A1J4JYE2_9EUKA</name>
<feature type="transmembrane region" description="Helical" evidence="1">
    <location>
        <begin position="182"/>
        <end position="202"/>
    </location>
</feature>
<accession>A0A1J4JYE2</accession>
<sequence>MVKLKVKISIFSLMEFFTTFNNIKRLIKGDIEDDKEKETIMLKCAVSLLVIIETAYLFYHSNIIRETLWIKSVGYIQNDNFQHLFLIVAALLFLLPNAIMKPTHFKNLIFILLADAVIGFYAFKYSNEAFITKAGMNLERLFDENKPDDDVEAFQKQNELSIHTTSLKMVLENYVYDRTTKAAMIMAGIALAMTCVELYLVFTYQEKQETKKEK</sequence>
<feature type="transmembrane region" description="Helical" evidence="1">
    <location>
        <begin position="107"/>
        <end position="123"/>
    </location>
</feature>
<dbReference type="EMBL" id="MLAK01000872">
    <property type="protein sequence ID" value="OHT02293.1"/>
    <property type="molecule type" value="Genomic_DNA"/>
</dbReference>
<gene>
    <name evidence="2" type="ORF">TRFO_30616</name>
</gene>
<dbReference type="RefSeq" id="XP_068355429.1">
    <property type="nucleotide sequence ID" value="XM_068507459.1"/>
</dbReference>
<keyword evidence="1" id="KW-0812">Transmembrane</keyword>
<dbReference type="VEuPathDB" id="TrichDB:TRFO_30616"/>
<comment type="caution">
    <text evidence="2">The sequence shown here is derived from an EMBL/GenBank/DDBJ whole genome shotgun (WGS) entry which is preliminary data.</text>
</comment>
<evidence type="ECO:0000313" key="2">
    <source>
        <dbReference type="EMBL" id="OHT02293.1"/>
    </source>
</evidence>
<evidence type="ECO:0000313" key="3">
    <source>
        <dbReference type="Proteomes" id="UP000179807"/>
    </source>
</evidence>
<organism evidence="2 3">
    <name type="scientific">Tritrichomonas foetus</name>
    <dbReference type="NCBI Taxonomy" id="1144522"/>
    <lineage>
        <taxon>Eukaryota</taxon>
        <taxon>Metamonada</taxon>
        <taxon>Parabasalia</taxon>
        <taxon>Tritrichomonadida</taxon>
        <taxon>Tritrichomonadidae</taxon>
        <taxon>Tritrichomonas</taxon>
    </lineage>
</organism>
<keyword evidence="1" id="KW-0472">Membrane</keyword>
<keyword evidence="1" id="KW-1133">Transmembrane helix</keyword>
<evidence type="ECO:0000256" key="1">
    <source>
        <dbReference type="SAM" id="Phobius"/>
    </source>
</evidence>